<reference evidence="2 3" key="1">
    <citation type="submission" date="2016-10" db="EMBL/GenBank/DDBJ databases">
        <authorList>
            <person name="de Groot N.N."/>
        </authorList>
    </citation>
    <scope>NUCLEOTIDE SEQUENCE [LARGE SCALE GENOMIC DNA]</scope>
    <source>
        <strain evidence="2 3">MP1X4</strain>
    </source>
</reference>
<dbReference type="AlphaFoldDB" id="A0A1H1S8E2"/>
<proteinExistence type="predicted"/>
<name>A0A1H1S8E2_MUCMA</name>
<keyword evidence="1" id="KW-1133">Transmembrane helix</keyword>
<dbReference type="RefSeq" id="WP_091370226.1">
    <property type="nucleotide sequence ID" value="NZ_LT629740.1"/>
</dbReference>
<keyword evidence="1" id="KW-0812">Transmembrane</keyword>
<organism evidence="2 3">
    <name type="scientific">Mucilaginibacter mallensis</name>
    <dbReference type="NCBI Taxonomy" id="652787"/>
    <lineage>
        <taxon>Bacteria</taxon>
        <taxon>Pseudomonadati</taxon>
        <taxon>Bacteroidota</taxon>
        <taxon>Sphingobacteriia</taxon>
        <taxon>Sphingobacteriales</taxon>
        <taxon>Sphingobacteriaceae</taxon>
        <taxon>Mucilaginibacter</taxon>
    </lineage>
</organism>
<keyword evidence="1" id="KW-0472">Membrane</keyword>
<accession>A0A1H1S8E2</accession>
<dbReference type="Proteomes" id="UP000199679">
    <property type="component" value="Chromosome I"/>
</dbReference>
<feature type="transmembrane region" description="Helical" evidence="1">
    <location>
        <begin position="7"/>
        <end position="26"/>
    </location>
</feature>
<dbReference type="EMBL" id="LT629740">
    <property type="protein sequence ID" value="SDS44201.1"/>
    <property type="molecule type" value="Genomic_DNA"/>
</dbReference>
<keyword evidence="3" id="KW-1185">Reference proteome</keyword>
<dbReference type="OrthoDB" id="771976at2"/>
<protein>
    <submittedName>
        <fullName evidence="2">Uncharacterized protein</fullName>
    </submittedName>
</protein>
<sequence length="77" mass="8606">MKKAGIFIMIISIIAAIVFGVVFYHGKTDNVVDSDGFWAYVYGANSVPWLVFSSGVVFLMGMLMFISSWEQPSARYK</sequence>
<evidence type="ECO:0000313" key="2">
    <source>
        <dbReference type="EMBL" id="SDS44201.1"/>
    </source>
</evidence>
<feature type="transmembrane region" description="Helical" evidence="1">
    <location>
        <begin position="46"/>
        <end position="67"/>
    </location>
</feature>
<evidence type="ECO:0000256" key="1">
    <source>
        <dbReference type="SAM" id="Phobius"/>
    </source>
</evidence>
<evidence type="ECO:0000313" key="3">
    <source>
        <dbReference type="Proteomes" id="UP000199679"/>
    </source>
</evidence>
<dbReference type="STRING" id="652787.SAMN05216490_1161"/>
<gene>
    <name evidence="2" type="ORF">SAMN05216490_1161</name>
</gene>